<organism evidence="2 3">
    <name type="scientific">Hordeum vulgare subsp. vulgare</name>
    <name type="common">Domesticated barley</name>
    <dbReference type="NCBI Taxonomy" id="112509"/>
    <lineage>
        <taxon>Eukaryota</taxon>
        <taxon>Viridiplantae</taxon>
        <taxon>Streptophyta</taxon>
        <taxon>Embryophyta</taxon>
        <taxon>Tracheophyta</taxon>
        <taxon>Spermatophyta</taxon>
        <taxon>Magnoliopsida</taxon>
        <taxon>Liliopsida</taxon>
        <taxon>Poales</taxon>
        <taxon>Poaceae</taxon>
        <taxon>BOP clade</taxon>
        <taxon>Pooideae</taxon>
        <taxon>Triticodae</taxon>
        <taxon>Triticeae</taxon>
        <taxon>Hordeinae</taxon>
        <taxon>Hordeum</taxon>
    </lineage>
</organism>
<reference evidence="2" key="2">
    <citation type="submission" date="2020-10" db="EMBL/GenBank/DDBJ databases">
        <authorList>
            <person name="Scholz U."/>
            <person name="Mascher M."/>
            <person name="Fiebig A."/>
        </authorList>
    </citation>
    <scope>NUCLEOTIDE SEQUENCE [LARGE SCALE GENOMIC DNA]</scope>
    <source>
        <strain evidence="2">cv. Morex</strain>
    </source>
</reference>
<evidence type="ECO:0000313" key="3">
    <source>
        <dbReference type="Proteomes" id="UP000011116"/>
    </source>
</evidence>
<dbReference type="InterPro" id="IPR026960">
    <property type="entry name" value="RVT-Znf"/>
</dbReference>
<evidence type="ECO:0000259" key="1">
    <source>
        <dbReference type="Pfam" id="PF13966"/>
    </source>
</evidence>
<reference evidence="2" key="3">
    <citation type="submission" date="2022-01" db="UniProtKB">
        <authorList>
            <consortium name="EnsemblPlants"/>
        </authorList>
    </citation>
    <scope>IDENTIFICATION</scope>
    <source>
        <strain evidence="2">subsp. vulgare</strain>
    </source>
</reference>
<name>A0A8I7B4Z9_HORVV</name>
<feature type="domain" description="Reverse transcriptase zinc-binding" evidence="1">
    <location>
        <begin position="39"/>
        <end position="123"/>
    </location>
</feature>
<accession>A0A8I7B4Z9</accession>
<dbReference type="AlphaFoldDB" id="A0A8I7B4Z9"/>
<dbReference type="Gramene" id="HORVU.MOREX.r3.3HG0241680.1">
    <property type="protein sequence ID" value="HORVU.MOREX.r3.3HG0241680.1.CDS1"/>
    <property type="gene ID" value="HORVU.MOREX.r3.3HG0241680"/>
</dbReference>
<keyword evidence="3" id="KW-1185">Reference proteome</keyword>
<proteinExistence type="predicted"/>
<sequence>MDLETLAEYVDLWHRVAVTELDPETPDSLRWAWECKREFSIRLAYAARLAGREISPTVEFTWNSQAPLQCEFFTWLVVKNRCWTSYRLAIRGLPHQDACPFCSQSDETINHLLVECVLARTVWQEVCNVLGREDWVPQPASRLNEWSAERSSDYPHACSLGAMKTEELNCLRQSITVSTTGW</sequence>
<protein>
    <recommendedName>
        <fullName evidence="1">Reverse transcriptase zinc-binding domain-containing protein</fullName>
    </recommendedName>
</protein>
<dbReference type="EnsemblPlants" id="HORVU.MOREX.r3.3HG0241680.1">
    <property type="protein sequence ID" value="HORVU.MOREX.r3.3HG0241680.1.CDS1"/>
    <property type="gene ID" value="HORVU.MOREX.r3.3HG0241680"/>
</dbReference>
<dbReference type="Pfam" id="PF13966">
    <property type="entry name" value="zf-RVT"/>
    <property type="match status" value="1"/>
</dbReference>
<reference evidence="3" key="1">
    <citation type="journal article" date="2012" name="Nature">
        <title>A physical, genetic and functional sequence assembly of the barley genome.</title>
        <authorList>
            <consortium name="The International Barley Genome Sequencing Consortium"/>
            <person name="Mayer K.F."/>
            <person name="Waugh R."/>
            <person name="Brown J.W."/>
            <person name="Schulman A."/>
            <person name="Langridge P."/>
            <person name="Platzer M."/>
            <person name="Fincher G.B."/>
            <person name="Muehlbauer G.J."/>
            <person name="Sato K."/>
            <person name="Close T.J."/>
            <person name="Wise R.P."/>
            <person name="Stein N."/>
        </authorList>
    </citation>
    <scope>NUCLEOTIDE SEQUENCE [LARGE SCALE GENOMIC DNA]</scope>
    <source>
        <strain evidence="3">cv. Morex</strain>
    </source>
</reference>
<dbReference type="Proteomes" id="UP000011116">
    <property type="component" value="Chromosome 3H"/>
</dbReference>
<evidence type="ECO:0000313" key="2">
    <source>
        <dbReference type="EnsemblPlants" id="HORVU.MOREX.r3.3HG0241680.1.CDS1"/>
    </source>
</evidence>